<keyword evidence="4 6" id="KW-1133">Transmembrane helix</keyword>
<dbReference type="InterPro" id="IPR000537">
    <property type="entry name" value="UbiA_prenyltransferase"/>
</dbReference>
<dbReference type="AlphaFoldDB" id="E3DN55"/>
<dbReference type="EMBL" id="CP002175">
    <property type="protein sequence ID" value="ADO76461.1"/>
    <property type="molecule type" value="Genomic_DNA"/>
</dbReference>
<dbReference type="GO" id="GO:0016020">
    <property type="term" value="C:membrane"/>
    <property type="evidence" value="ECO:0007669"/>
    <property type="project" value="UniProtKB-SubCell"/>
</dbReference>
<accession>E3DN55</accession>
<dbReference type="PANTHER" id="PTHR13929:SF0">
    <property type="entry name" value="UBIA PRENYLTRANSFERASE DOMAIN-CONTAINING PROTEIN 1"/>
    <property type="match status" value="1"/>
</dbReference>
<keyword evidence="8" id="KW-1185">Reference proteome</keyword>
<feature type="transmembrane region" description="Helical" evidence="6">
    <location>
        <begin position="49"/>
        <end position="68"/>
    </location>
</feature>
<dbReference type="Pfam" id="PF01040">
    <property type="entry name" value="UbiA"/>
    <property type="match status" value="1"/>
</dbReference>
<evidence type="ECO:0000313" key="7">
    <source>
        <dbReference type="EMBL" id="ADO76461.1"/>
    </source>
</evidence>
<dbReference type="KEGG" id="hpk:Hprae_0304"/>
<dbReference type="GO" id="GO:0009234">
    <property type="term" value="P:menaquinone biosynthetic process"/>
    <property type="evidence" value="ECO:0007669"/>
    <property type="project" value="TreeGrafter"/>
</dbReference>
<dbReference type="PANTHER" id="PTHR13929">
    <property type="entry name" value="1,4-DIHYDROXY-2-NAPHTHOATE OCTAPRENYLTRANSFERASE"/>
    <property type="match status" value="1"/>
</dbReference>
<dbReference type="STRING" id="572479.Hprae_0304"/>
<evidence type="ECO:0000256" key="5">
    <source>
        <dbReference type="ARBA" id="ARBA00023136"/>
    </source>
</evidence>
<evidence type="ECO:0000256" key="1">
    <source>
        <dbReference type="ARBA" id="ARBA00004141"/>
    </source>
</evidence>
<reference evidence="8" key="1">
    <citation type="submission" date="2010-10" db="EMBL/GenBank/DDBJ databases">
        <title>The complete genome of Halanaerobium praevalens DSM 2228.</title>
        <authorList>
            <consortium name="US DOE Joint Genome Institute (JGI-PGF)"/>
            <person name="Lucas S."/>
            <person name="Copeland A."/>
            <person name="Lapidus A."/>
            <person name="Glavina del Rio T."/>
            <person name="Dalin E."/>
            <person name="Tice H."/>
            <person name="Bruce D."/>
            <person name="Goodwin L."/>
            <person name="Pitluck S."/>
            <person name="Kyrpides N."/>
            <person name="Mavromatis K."/>
            <person name="Ivanova N."/>
            <person name="Ovchinnikova G."/>
            <person name="Chertkov O."/>
            <person name="Detter J.C."/>
            <person name="Han C."/>
            <person name="Larimer F."/>
            <person name="Land M."/>
            <person name="Hauser L."/>
            <person name="Markowitz V."/>
            <person name="Cheng J.-F."/>
            <person name="Hugenholtz P."/>
            <person name="Woyke T."/>
            <person name="Wu D."/>
            <person name="Tindall B."/>
            <person name="Pomrenke H.G."/>
            <person name="Brambilla E."/>
            <person name="Klenk H.-P."/>
            <person name="Eisen J.A."/>
        </authorList>
    </citation>
    <scope>NUCLEOTIDE SEQUENCE [LARGE SCALE GENOMIC DNA]</scope>
    <source>
        <strain evidence="8">ATCC 33744 / DSM 2228 / GSL</strain>
    </source>
</reference>
<name>E3DN55_HALPG</name>
<feature type="transmembrane region" description="Helical" evidence="6">
    <location>
        <begin position="180"/>
        <end position="198"/>
    </location>
</feature>
<dbReference type="GO" id="GO:0042371">
    <property type="term" value="P:vitamin K biosynthetic process"/>
    <property type="evidence" value="ECO:0007669"/>
    <property type="project" value="TreeGrafter"/>
</dbReference>
<evidence type="ECO:0000256" key="6">
    <source>
        <dbReference type="SAM" id="Phobius"/>
    </source>
</evidence>
<dbReference type="PATRIC" id="fig|572479.3.peg.307"/>
<feature type="transmembrane region" description="Helical" evidence="6">
    <location>
        <begin position="96"/>
        <end position="120"/>
    </location>
</feature>
<evidence type="ECO:0000313" key="8">
    <source>
        <dbReference type="Proteomes" id="UP000006866"/>
    </source>
</evidence>
<feature type="transmembrane region" description="Helical" evidence="6">
    <location>
        <begin position="154"/>
        <end position="174"/>
    </location>
</feature>
<dbReference type="CDD" id="cd13962">
    <property type="entry name" value="PT_UbiA_UBIAD1"/>
    <property type="match status" value="1"/>
</dbReference>
<keyword evidence="3 6" id="KW-0812">Transmembrane</keyword>
<evidence type="ECO:0000256" key="4">
    <source>
        <dbReference type="ARBA" id="ARBA00022989"/>
    </source>
</evidence>
<dbReference type="eggNOG" id="COG1575">
    <property type="taxonomic scope" value="Bacteria"/>
</dbReference>
<protein>
    <submittedName>
        <fullName evidence="7">UbiA prenyltransferase</fullName>
    </submittedName>
</protein>
<reference evidence="7 8" key="2">
    <citation type="journal article" date="2011" name="Stand. Genomic Sci.">
        <title>Complete genome sequence of the extremely halophilic Halanaerobium praevalens type strain (GSL).</title>
        <authorList>
            <person name="Ivanova N."/>
            <person name="Sikorski J."/>
            <person name="Chertkov O."/>
            <person name="Nolan M."/>
            <person name="Lucas S."/>
            <person name="Hammon N."/>
            <person name="Deshpande S."/>
            <person name="Cheng J.F."/>
            <person name="Tapia R."/>
            <person name="Han C."/>
            <person name="Goodwin L."/>
            <person name="Pitluck S."/>
            <person name="Huntemann M."/>
            <person name="Liolios K."/>
            <person name="Pagani I."/>
            <person name="Mavromatis K."/>
            <person name="Ovchinikova G."/>
            <person name="Pati A."/>
            <person name="Chen A."/>
            <person name="Palaniappan K."/>
            <person name="Land M."/>
            <person name="Hauser L."/>
            <person name="Brambilla E.M."/>
            <person name="Kannan K.P."/>
            <person name="Rohde M."/>
            <person name="Tindall B.J."/>
            <person name="Goker M."/>
            <person name="Detter J.C."/>
            <person name="Woyke T."/>
            <person name="Bristow J."/>
            <person name="Eisen J.A."/>
            <person name="Markowitz V."/>
            <person name="Hugenholtz P."/>
            <person name="Kyrpides N.C."/>
            <person name="Klenk H.P."/>
            <person name="Lapidus A."/>
        </authorList>
    </citation>
    <scope>NUCLEOTIDE SEQUENCE [LARGE SCALE GENOMIC DNA]</scope>
    <source>
        <strain evidence="8">ATCC 33744 / DSM 2228 / GSL</strain>
    </source>
</reference>
<sequence>MKKIKLLKEVWKASRPLSLTLALYSTTLGMAIAHLESKLFSENLTFDLKLIFLVTLAGLFVQTGTNFINDYFECEYKNLHFVDGQKYKFLGKKRHAFDILIFLLGILSFLITALMGLYLISITTTKLFLIGILGLIGGYAYTGEPIVYKKRGLGTPLSFILMGPLMVLGSYLVFSNYYSWRPIVLGLPISLLIPVLMLSNELRDYKRDSKLKIKTMTVRIGFEKAKLIYLILLISAYSLTILFVILNLYPLSSLLTLITIPLAYKAYQNVAQAEKIGVPITNKLHLSFGLIQLLSFLFIK</sequence>
<comment type="subcellular location">
    <subcellularLocation>
        <location evidence="1">Membrane</location>
        <topology evidence="1">Multi-pass membrane protein</topology>
    </subcellularLocation>
</comment>
<dbReference type="Proteomes" id="UP000006866">
    <property type="component" value="Chromosome"/>
</dbReference>
<dbReference type="RefSeq" id="WP_014552494.1">
    <property type="nucleotide sequence ID" value="NC_017455.1"/>
</dbReference>
<evidence type="ECO:0000256" key="2">
    <source>
        <dbReference type="ARBA" id="ARBA00022679"/>
    </source>
</evidence>
<dbReference type="PIRSF" id="PIRSF005355">
    <property type="entry name" value="UBIAD1"/>
    <property type="match status" value="1"/>
</dbReference>
<keyword evidence="5 6" id="KW-0472">Membrane</keyword>
<evidence type="ECO:0000256" key="3">
    <source>
        <dbReference type="ARBA" id="ARBA00022692"/>
    </source>
</evidence>
<dbReference type="GO" id="GO:0004659">
    <property type="term" value="F:prenyltransferase activity"/>
    <property type="evidence" value="ECO:0007669"/>
    <property type="project" value="InterPro"/>
</dbReference>
<feature type="transmembrane region" description="Helical" evidence="6">
    <location>
        <begin position="227"/>
        <end position="249"/>
    </location>
</feature>
<proteinExistence type="predicted"/>
<dbReference type="HOGENOM" id="CLU_043611_0_2_9"/>
<keyword evidence="2" id="KW-0808">Transferase</keyword>
<feature type="transmembrane region" description="Helical" evidence="6">
    <location>
        <begin position="126"/>
        <end position="142"/>
    </location>
</feature>
<organism evidence="7 8">
    <name type="scientific">Halanaerobium praevalens (strain ATCC 33744 / DSM 2228 / GSL)</name>
    <dbReference type="NCBI Taxonomy" id="572479"/>
    <lineage>
        <taxon>Bacteria</taxon>
        <taxon>Bacillati</taxon>
        <taxon>Bacillota</taxon>
        <taxon>Clostridia</taxon>
        <taxon>Halanaerobiales</taxon>
        <taxon>Halanaerobiaceae</taxon>
        <taxon>Halanaerobium</taxon>
    </lineage>
</organism>
<dbReference type="InterPro" id="IPR026046">
    <property type="entry name" value="UBIAD1"/>
</dbReference>
<gene>
    <name evidence="7" type="ordered locus">Hprae_0304</name>
</gene>